<evidence type="ECO:0000256" key="2">
    <source>
        <dbReference type="ARBA" id="ARBA00022737"/>
    </source>
</evidence>
<feature type="region of interest" description="Disordered" evidence="6">
    <location>
        <begin position="266"/>
        <end position="326"/>
    </location>
</feature>
<dbReference type="AlphaFoldDB" id="A0ABD1EZC9"/>
<dbReference type="PROSITE" id="PS50172">
    <property type="entry name" value="BRCT"/>
    <property type="match status" value="1"/>
</dbReference>
<dbReference type="InterPro" id="IPR002706">
    <property type="entry name" value="Xrcc1_N"/>
</dbReference>
<dbReference type="Gene3D" id="3.40.50.10190">
    <property type="entry name" value="BRCT domain"/>
    <property type="match status" value="1"/>
</dbReference>
<evidence type="ECO:0000256" key="1">
    <source>
        <dbReference type="ARBA" id="ARBA00004123"/>
    </source>
</evidence>
<sequence length="468" mass="53284">MPQVKIERIVSFTSEDTVHTASNILSTDISKKWKCKTAGEKCASVVLQLDQPYVITGIDIGNEHSAYVEVLVARSSAPDDFQVFLVMSSFMTPLESRQSQNVNKVRMFKQEDFIDDRRNDKWDRIKIVCSQPFNRHVQYGLAFIKLHSSDGINSEQLTQTSIGQFIIRPASPDIFAAGSLFARKKENEEKPSTLLLKGAAAIREAANSGSINPKQKHNLPVTPKPQIKKVNNEDIDRTTTSNRDTFRNELLYTKDEENNERINKVIEKRNKEKEASNKIKQDQIHANKNTPSKDMKKRKTDTPTKTPLSFKQDASSSSNTVLKRKQEQAKNVVKRVKREGKPFEKLLEDVTLVISGIQNPDRSNLRSMALAMGAKYKSDWDSTCTHLICAFINTPKFNQVKGKGKIVTRKWLDDCYSQRKKLPWRRHALDKSDKGTESEEEICEIENTPIVESLEQSSEVKSDTDEDY</sequence>
<dbReference type="InterPro" id="IPR036420">
    <property type="entry name" value="BRCT_dom_sf"/>
</dbReference>
<evidence type="ECO:0000259" key="7">
    <source>
        <dbReference type="PROSITE" id="PS50172"/>
    </source>
</evidence>
<dbReference type="SMART" id="SM00292">
    <property type="entry name" value="BRCT"/>
    <property type="match status" value="1"/>
</dbReference>
<dbReference type="SUPFAM" id="SSF49785">
    <property type="entry name" value="Galactose-binding domain-like"/>
    <property type="match status" value="1"/>
</dbReference>
<evidence type="ECO:0000256" key="4">
    <source>
        <dbReference type="ARBA" id="ARBA00023204"/>
    </source>
</evidence>
<protein>
    <recommendedName>
        <fullName evidence="7">BRCT domain-containing protein</fullName>
    </recommendedName>
</protein>
<dbReference type="Pfam" id="PF00533">
    <property type="entry name" value="BRCT"/>
    <property type="match status" value="1"/>
</dbReference>
<dbReference type="PANTHER" id="PTHR11370">
    <property type="entry name" value="DNA-REPAIR PROTEIN XRCC1"/>
    <property type="match status" value="1"/>
</dbReference>
<feature type="domain" description="BRCT" evidence="7">
    <location>
        <begin position="342"/>
        <end position="429"/>
    </location>
</feature>
<proteinExistence type="predicted"/>
<gene>
    <name evidence="8" type="ORF">ABEB36_005768</name>
</gene>
<accession>A0ABD1EZC9</accession>
<dbReference type="CDD" id="cd17725">
    <property type="entry name" value="BRCT_XRCC1_rpt1"/>
    <property type="match status" value="1"/>
</dbReference>
<dbReference type="EMBL" id="JBDJPC010000004">
    <property type="protein sequence ID" value="KAL1506397.1"/>
    <property type="molecule type" value="Genomic_DNA"/>
</dbReference>
<dbReference type="FunFam" id="3.40.50.10190:FF:000008">
    <property type="entry name" value="X-ray repair cross complementing 1"/>
    <property type="match status" value="1"/>
</dbReference>
<dbReference type="Proteomes" id="UP001566132">
    <property type="component" value="Unassembled WGS sequence"/>
</dbReference>
<evidence type="ECO:0000256" key="5">
    <source>
        <dbReference type="ARBA" id="ARBA00023242"/>
    </source>
</evidence>
<evidence type="ECO:0000313" key="9">
    <source>
        <dbReference type="Proteomes" id="UP001566132"/>
    </source>
</evidence>
<keyword evidence="3" id="KW-0227">DNA damage</keyword>
<dbReference type="Pfam" id="PF01834">
    <property type="entry name" value="XRCC1_N"/>
    <property type="match status" value="1"/>
</dbReference>
<dbReference type="InterPro" id="IPR045080">
    <property type="entry name" value="BRCT_XRCC1_rpt1"/>
</dbReference>
<dbReference type="Gene3D" id="2.60.120.260">
    <property type="entry name" value="Galactose-binding domain-like"/>
    <property type="match status" value="1"/>
</dbReference>
<keyword evidence="5" id="KW-0539">Nucleus</keyword>
<evidence type="ECO:0000256" key="6">
    <source>
        <dbReference type="SAM" id="MobiDB-lite"/>
    </source>
</evidence>
<dbReference type="InterPro" id="IPR001357">
    <property type="entry name" value="BRCT_dom"/>
</dbReference>
<feature type="compositionally biased region" description="Basic and acidic residues" evidence="6">
    <location>
        <begin position="266"/>
        <end position="285"/>
    </location>
</feature>
<comment type="subcellular location">
    <subcellularLocation>
        <location evidence="1">Nucleus</location>
    </subcellularLocation>
</comment>
<comment type="caution">
    <text evidence="8">The sequence shown here is derived from an EMBL/GenBank/DDBJ whole genome shotgun (WGS) entry which is preliminary data.</text>
</comment>
<keyword evidence="2" id="KW-0677">Repeat</keyword>
<name>A0ABD1EZC9_HYPHA</name>
<evidence type="ECO:0000313" key="8">
    <source>
        <dbReference type="EMBL" id="KAL1506397.1"/>
    </source>
</evidence>
<dbReference type="GO" id="GO:0006281">
    <property type="term" value="P:DNA repair"/>
    <property type="evidence" value="ECO:0007669"/>
    <property type="project" value="UniProtKB-KW"/>
</dbReference>
<keyword evidence="9" id="KW-1185">Reference proteome</keyword>
<keyword evidence="4" id="KW-0234">DNA repair</keyword>
<feature type="compositionally biased region" description="Polar residues" evidence="6">
    <location>
        <begin position="312"/>
        <end position="321"/>
    </location>
</feature>
<dbReference type="GO" id="GO:0005634">
    <property type="term" value="C:nucleus"/>
    <property type="evidence" value="ECO:0007669"/>
    <property type="project" value="UniProtKB-SubCell"/>
</dbReference>
<dbReference type="InterPro" id="IPR008979">
    <property type="entry name" value="Galactose-bd-like_sf"/>
</dbReference>
<dbReference type="SUPFAM" id="SSF52113">
    <property type="entry name" value="BRCT domain"/>
    <property type="match status" value="1"/>
</dbReference>
<reference evidence="8 9" key="1">
    <citation type="submission" date="2024-05" db="EMBL/GenBank/DDBJ databases">
        <title>Genetic variation in Jamaican populations of the coffee berry borer (Hypothenemus hampei).</title>
        <authorList>
            <person name="Errbii M."/>
            <person name="Myrie A."/>
        </authorList>
    </citation>
    <scope>NUCLEOTIDE SEQUENCE [LARGE SCALE GENOMIC DNA]</scope>
    <source>
        <strain evidence="8">JA-Hopewell-2020-01-JO</strain>
        <tissue evidence="8">Whole body</tissue>
    </source>
</reference>
<dbReference type="FunFam" id="2.60.120.260:FF:000025">
    <property type="entry name" value="DNA repair protein XRCC1 isoform X1"/>
    <property type="match status" value="1"/>
</dbReference>
<evidence type="ECO:0000256" key="3">
    <source>
        <dbReference type="ARBA" id="ARBA00022763"/>
    </source>
</evidence>
<organism evidence="8 9">
    <name type="scientific">Hypothenemus hampei</name>
    <name type="common">Coffee berry borer</name>
    <dbReference type="NCBI Taxonomy" id="57062"/>
    <lineage>
        <taxon>Eukaryota</taxon>
        <taxon>Metazoa</taxon>
        <taxon>Ecdysozoa</taxon>
        <taxon>Arthropoda</taxon>
        <taxon>Hexapoda</taxon>
        <taxon>Insecta</taxon>
        <taxon>Pterygota</taxon>
        <taxon>Neoptera</taxon>
        <taxon>Endopterygota</taxon>
        <taxon>Coleoptera</taxon>
        <taxon>Polyphaga</taxon>
        <taxon>Cucujiformia</taxon>
        <taxon>Curculionidae</taxon>
        <taxon>Scolytinae</taxon>
        <taxon>Hypothenemus</taxon>
    </lineage>
</organism>
<feature type="region of interest" description="Disordered" evidence="6">
    <location>
        <begin position="207"/>
        <end position="252"/>
    </location>
</feature>
<dbReference type="PANTHER" id="PTHR11370:SF5">
    <property type="entry name" value="DNA REPAIR PROTEIN XRCC1"/>
    <property type="match status" value="1"/>
</dbReference>